<dbReference type="InterPro" id="IPR036291">
    <property type="entry name" value="NAD(P)-bd_dom_sf"/>
</dbReference>
<organism evidence="4 5">
    <name type="scientific">Acetomicrobium hydrogeniformans ATCC BAA-1850</name>
    <dbReference type="NCBI Taxonomy" id="592015"/>
    <lineage>
        <taxon>Bacteria</taxon>
        <taxon>Thermotogati</taxon>
        <taxon>Synergistota</taxon>
        <taxon>Synergistia</taxon>
        <taxon>Synergistales</taxon>
        <taxon>Acetomicrobiaceae</taxon>
        <taxon>Acetomicrobium</taxon>
    </lineage>
</organism>
<evidence type="ECO:0000256" key="2">
    <source>
        <dbReference type="ARBA" id="ARBA00023002"/>
    </source>
</evidence>
<dbReference type="InterPro" id="IPR020904">
    <property type="entry name" value="Sc_DH/Rdtase_CS"/>
</dbReference>
<dbReference type="PRINTS" id="PR00080">
    <property type="entry name" value="SDRFAMILY"/>
</dbReference>
<dbReference type="EMBL" id="ACJX03000001">
    <property type="protein sequence ID" value="KRT35545.1"/>
    <property type="molecule type" value="Genomic_DNA"/>
</dbReference>
<accession>A0A0T5XAZ5</accession>
<dbReference type="AlphaFoldDB" id="A0A0T5XAZ5"/>
<dbReference type="GO" id="GO:0016616">
    <property type="term" value="F:oxidoreductase activity, acting on the CH-OH group of donors, NAD or NADP as acceptor"/>
    <property type="evidence" value="ECO:0007669"/>
    <property type="project" value="TreeGrafter"/>
</dbReference>
<evidence type="ECO:0000256" key="3">
    <source>
        <dbReference type="RuleBase" id="RU000363"/>
    </source>
</evidence>
<comment type="similarity">
    <text evidence="1 3">Belongs to the short-chain dehydrogenases/reductases (SDR) family.</text>
</comment>
<keyword evidence="2" id="KW-0560">Oxidoreductase</keyword>
<dbReference type="Pfam" id="PF00106">
    <property type="entry name" value="adh_short"/>
    <property type="match status" value="1"/>
</dbReference>
<dbReference type="Gene3D" id="3.40.50.720">
    <property type="entry name" value="NAD(P)-binding Rossmann-like Domain"/>
    <property type="match status" value="1"/>
</dbReference>
<dbReference type="InterPro" id="IPR002347">
    <property type="entry name" value="SDR_fam"/>
</dbReference>
<dbReference type="OrthoDB" id="9805904at2"/>
<dbReference type="Proteomes" id="UP000005273">
    <property type="component" value="Unassembled WGS sequence"/>
</dbReference>
<dbReference type="PRINTS" id="PR00081">
    <property type="entry name" value="GDHRDH"/>
</dbReference>
<proteinExistence type="inferred from homology"/>
<keyword evidence="5" id="KW-1185">Reference proteome</keyword>
<dbReference type="FunFam" id="3.40.50.720:FF:000173">
    <property type="entry name" value="3-oxoacyl-[acyl-carrier protein] reductase"/>
    <property type="match status" value="1"/>
</dbReference>
<dbReference type="PANTHER" id="PTHR42760:SF133">
    <property type="entry name" value="3-OXOACYL-[ACYL-CARRIER-PROTEIN] REDUCTASE"/>
    <property type="match status" value="1"/>
</dbReference>
<evidence type="ECO:0000313" key="4">
    <source>
        <dbReference type="EMBL" id="KRT35545.1"/>
    </source>
</evidence>
<dbReference type="RefSeq" id="WP_009201750.1">
    <property type="nucleotide sequence ID" value="NZ_ACJX03000001.1"/>
</dbReference>
<dbReference type="PROSITE" id="PS00061">
    <property type="entry name" value="ADH_SHORT"/>
    <property type="match status" value="1"/>
</dbReference>
<name>A0A0T5XAZ5_9BACT</name>
<dbReference type="STRING" id="592015.HMPREF1705_02778"/>
<reference evidence="5" key="1">
    <citation type="submission" date="2012-09" db="EMBL/GenBank/DDBJ databases">
        <authorList>
            <person name="Weinstock G."/>
            <person name="Sodergren E."/>
            <person name="Clifton S."/>
            <person name="Fulton L."/>
            <person name="Fulton B."/>
            <person name="Courtney L."/>
            <person name="Fronick C."/>
            <person name="Harrison M."/>
            <person name="Strong C."/>
            <person name="Farmer C."/>
            <person name="Delehaunty K."/>
            <person name="Markovic C."/>
            <person name="Hall O."/>
            <person name="Minx P."/>
            <person name="Tomlinson C."/>
            <person name="Mitreva M."/>
            <person name="Nelson J."/>
            <person name="Hou S."/>
            <person name="Wollam A."/>
            <person name="Pepin K.H."/>
            <person name="Johnson M."/>
            <person name="Bhonagiri V."/>
            <person name="Nash W.E."/>
            <person name="Suruliraj S."/>
            <person name="Warren W."/>
            <person name="Chinwalla A."/>
            <person name="Mardis E.R."/>
            <person name="Wilson R.K."/>
        </authorList>
    </citation>
    <scope>NUCLEOTIDE SEQUENCE [LARGE SCALE GENOMIC DNA]</scope>
    <source>
        <strain evidence="5">OS1</strain>
    </source>
</reference>
<protein>
    <submittedName>
        <fullName evidence="4">Oxidoreductase, short chain dehydrogenase/reductase family protein</fullName>
    </submittedName>
</protein>
<gene>
    <name evidence="4" type="ORF">HMPREF1705_02778</name>
</gene>
<sequence>MDLKDKVALVTGGSRGIGKAICMDLAAHGAHIALTYNAKEELALETVREIEKTGRKARHYRANLYDRAEISAVVQQIVEDFDTINILVNNAGIIGENTILLEIGEEEWDRVLNLNLKGVFLLTQCVLPYMIGNRMGKIVNISSLAGKNGGTMGVHYAASKAGLIGMTFHLARELIEHNIEVNAVAPGPVDTDLLTPEDKSRLAALSPNGRLAYPEEIAHGVRFLIENDYVNGEVLDINAGRYMD</sequence>
<dbReference type="GO" id="GO:0006633">
    <property type="term" value="P:fatty acid biosynthetic process"/>
    <property type="evidence" value="ECO:0007669"/>
    <property type="project" value="TreeGrafter"/>
</dbReference>
<evidence type="ECO:0000256" key="1">
    <source>
        <dbReference type="ARBA" id="ARBA00006484"/>
    </source>
</evidence>
<comment type="caution">
    <text evidence="4">The sequence shown here is derived from an EMBL/GenBank/DDBJ whole genome shotgun (WGS) entry which is preliminary data.</text>
</comment>
<dbReference type="eggNOG" id="COG1028">
    <property type="taxonomic scope" value="Bacteria"/>
</dbReference>
<dbReference type="NCBIfam" id="NF009466">
    <property type="entry name" value="PRK12826.1-2"/>
    <property type="match status" value="1"/>
</dbReference>
<dbReference type="GO" id="GO:0048038">
    <property type="term" value="F:quinone binding"/>
    <property type="evidence" value="ECO:0007669"/>
    <property type="project" value="TreeGrafter"/>
</dbReference>
<dbReference type="PANTHER" id="PTHR42760">
    <property type="entry name" value="SHORT-CHAIN DEHYDROGENASES/REDUCTASES FAMILY MEMBER"/>
    <property type="match status" value="1"/>
</dbReference>
<dbReference type="SUPFAM" id="SSF51735">
    <property type="entry name" value="NAD(P)-binding Rossmann-fold domains"/>
    <property type="match status" value="1"/>
</dbReference>
<evidence type="ECO:0000313" key="5">
    <source>
        <dbReference type="Proteomes" id="UP000005273"/>
    </source>
</evidence>